<evidence type="ECO:0008006" key="3">
    <source>
        <dbReference type="Google" id="ProtNLM"/>
    </source>
</evidence>
<dbReference type="GO" id="GO:0009368">
    <property type="term" value="C:endopeptidase Clp complex"/>
    <property type="evidence" value="ECO:0007669"/>
    <property type="project" value="TreeGrafter"/>
</dbReference>
<proteinExistence type="inferred from homology"/>
<reference evidence="2" key="1">
    <citation type="journal article" date="2015" name="Nature">
        <title>Complex archaea that bridge the gap between prokaryotes and eukaryotes.</title>
        <authorList>
            <person name="Spang A."/>
            <person name="Saw J.H."/>
            <person name="Jorgensen S.L."/>
            <person name="Zaremba-Niedzwiedzka K."/>
            <person name="Martijn J."/>
            <person name="Lind A.E."/>
            <person name="van Eijk R."/>
            <person name="Schleper C."/>
            <person name="Guy L."/>
            <person name="Ettema T.J."/>
        </authorList>
    </citation>
    <scope>NUCLEOTIDE SEQUENCE</scope>
</reference>
<dbReference type="InterPro" id="IPR023562">
    <property type="entry name" value="ClpP/TepA"/>
</dbReference>
<dbReference type="PRINTS" id="PR00127">
    <property type="entry name" value="CLPPROTEASEP"/>
</dbReference>
<dbReference type="AlphaFoldDB" id="A0A0F9EJV2"/>
<dbReference type="Gene3D" id="3.90.226.10">
    <property type="entry name" value="2-enoyl-CoA Hydratase, Chain A, domain 1"/>
    <property type="match status" value="1"/>
</dbReference>
<sequence>MKRTKVTNPLLRPGNIDVDRIVGSHEYLLYKRVYIMDHIIDRPDLGFIPKMLMLDSINHDPIKILIYSPGGSVDAGFAMCDVMGMIKSPIITVGIGLQSMATTVFMMGSPGKRFLFPHARVMLHLPYGMMRGDEKDMAIASKQMTIIKNEIIDMQIGRFYADCGRPEELRKRLDLYSANENIDHERLFGYGQKRENISFWKWRTKV</sequence>
<dbReference type="GO" id="GO:0006515">
    <property type="term" value="P:protein quality control for misfolded or incompletely synthesized proteins"/>
    <property type="evidence" value="ECO:0007669"/>
    <property type="project" value="TreeGrafter"/>
</dbReference>
<dbReference type="GO" id="GO:0051117">
    <property type="term" value="F:ATPase binding"/>
    <property type="evidence" value="ECO:0007669"/>
    <property type="project" value="TreeGrafter"/>
</dbReference>
<gene>
    <name evidence="2" type="ORF">LCGC14_2143780</name>
</gene>
<dbReference type="GO" id="GO:0004252">
    <property type="term" value="F:serine-type endopeptidase activity"/>
    <property type="evidence" value="ECO:0007669"/>
    <property type="project" value="InterPro"/>
</dbReference>
<dbReference type="PANTHER" id="PTHR10381:SF11">
    <property type="entry name" value="ATP-DEPENDENT CLP PROTEASE PROTEOLYTIC SUBUNIT, MITOCHONDRIAL"/>
    <property type="match status" value="1"/>
</dbReference>
<dbReference type="PANTHER" id="PTHR10381">
    <property type="entry name" value="ATP-DEPENDENT CLP PROTEASE PROTEOLYTIC SUBUNIT"/>
    <property type="match status" value="1"/>
</dbReference>
<dbReference type="SUPFAM" id="SSF52096">
    <property type="entry name" value="ClpP/crotonase"/>
    <property type="match status" value="1"/>
</dbReference>
<dbReference type="GO" id="GO:0004176">
    <property type="term" value="F:ATP-dependent peptidase activity"/>
    <property type="evidence" value="ECO:0007669"/>
    <property type="project" value="InterPro"/>
</dbReference>
<dbReference type="InterPro" id="IPR029045">
    <property type="entry name" value="ClpP/crotonase-like_dom_sf"/>
</dbReference>
<name>A0A0F9EJV2_9ZZZZ</name>
<evidence type="ECO:0000256" key="1">
    <source>
        <dbReference type="ARBA" id="ARBA00007039"/>
    </source>
</evidence>
<evidence type="ECO:0000313" key="2">
    <source>
        <dbReference type="EMBL" id="KKL66561.1"/>
    </source>
</evidence>
<comment type="similarity">
    <text evidence="1">Belongs to the peptidase S14 family.</text>
</comment>
<dbReference type="CDD" id="cd07017">
    <property type="entry name" value="S14_ClpP_2"/>
    <property type="match status" value="1"/>
</dbReference>
<dbReference type="EMBL" id="LAZR01027162">
    <property type="protein sequence ID" value="KKL66561.1"/>
    <property type="molecule type" value="Genomic_DNA"/>
</dbReference>
<dbReference type="InterPro" id="IPR001907">
    <property type="entry name" value="ClpP"/>
</dbReference>
<dbReference type="Pfam" id="PF00574">
    <property type="entry name" value="CLP_protease"/>
    <property type="match status" value="1"/>
</dbReference>
<comment type="caution">
    <text evidence="2">The sequence shown here is derived from an EMBL/GenBank/DDBJ whole genome shotgun (WGS) entry which is preliminary data.</text>
</comment>
<accession>A0A0F9EJV2</accession>
<organism evidence="2">
    <name type="scientific">marine sediment metagenome</name>
    <dbReference type="NCBI Taxonomy" id="412755"/>
    <lineage>
        <taxon>unclassified sequences</taxon>
        <taxon>metagenomes</taxon>
        <taxon>ecological metagenomes</taxon>
    </lineage>
</organism>
<protein>
    <recommendedName>
        <fullName evidence="3">Endopeptidase Clp</fullName>
    </recommendedName>
</protein>